<dbReference type="InterPro" id="IPR028257">
    <property type="entry name" value="CEP126"/>
</dbReference>
<dbReference type="EMBL" id="VFJC01000007">
    <property type="protein sequence ID" value="KAB5575096.1"/>
    <property type="molecule type" value="Genomic_DNA"/>
</dbReference>
<protein>
    <recommendedName>
        <fullName evidence="4">Centrosomal protein of 126 kDa</fullName>
    </recommendedName>
</protein>
<accession>A0A5N5P851</accession>
<evidence type="ECO:0000313" key="3">
    <source>
        <dbReference type="Proteomes" id="UP000327468"/>
    </source>
</evidence>
<feature type="region of interest" description="Disordered" evidence="1">
    <location>
        <begin position="421"/>
        <end position="446"/>
    </location>
</feature>
<dbReference type="PANTHER" id="PTHR31191">
    <property type="entry name" value="CENTROSOMAL PROTEIN CEP126"/>
    <property type="match status" value="1"/>
</dbReference>
<reference evidence="2 3" key="1">
    <citation type="submission" date="2019-06" db="EMBL/GenBank/DDBJ databases">
        <title>A chromosome-scale genome assembly of the striped catfish, Pangasianodon hypophthalmus.</title>
        <authorList>
            <person name="Wen M."/>
            <person name="Zahm M."/>
            <person name="Roques C."/>
            <person name="Cabau C."/>
            <person name="Klopp C."/>
            <person name="Donnadieu C."/>
            <person name="Jouanno E."/>
            <person name="Avarre J.-C."/>
            <person name="Campet M."/>
            <person name="Ha T.T.T."/>
            <person name="Dugue R."/>
            <person name="Lampietro C."/>
            <person name="Louis A."/>
            <person name="Herpin A."/>
            <person name="Echchiki A."/>
            <person name="Berthelot C."/>
            <person name="Parey E."/>
            <person name="Roest-Crollius H."/>
            <person name="Braasch I."/>
            <person name="Postlethwait J."/>
            <person name="Bobe J."/>
            <person name="Montfort J."/>
            <person name="Bouchez O."/>
            <person name="Begum T."/>
            <person name="Schartl M."/>
            <person name="Guiguen Y."/>
        </authorList>
    </citation>
    <scope>NUCLEOTIDE SEQUENCE [LARGE SCALE GENOMIC DNA]</scope>
    <source>
        <strain evidence="2 3">Indonesia</strain>
        <tissue evidence="2">Blood</tissue>
    </source>
</reference>
<comment type="caution">
    <text evidence="2">The sequence shown here is derived from an EMBL/GenBank/DDBJ whole genome shotgun (WGS) entry which is preliminary data.</text>
</comment>
<feature type="region of interest" description="Disordered" evidence="1">
    <location>
        <begin position="862"/>
        <end position="881"/>
    </location>
</feature>
<feature type="compositionally biased region" description="Polar residues" evidence="1">
    <location>
        <begin position="1"/>
        <end position="12"/>
    </location>
</feature>
<dbReference type="GO" id="GO:1905515">
    <property type="term" value="P:non-motile cilium assembly"/>
    <property type="evidence" value="ECO:0007669"/>
    <property type="project" value="InterPro"/>
</dbReference>
<dbReference type="GO" id="GO:0005813">
    <property type="term" value="C:centrosome"/>
    <property type="evidence" value="ECO:0007669"/>
    <property type="project" value="InterPro"/>
</dbReference>
<feature type="compositionally biased region" description="Low complexity" evidence="1">
    <location>
        <begin position="612"/>
        <end position="623"/>
    </location>
</feature>
<feature type="compositionally biased region" description="Polar residues" evidence="1">
    <location>
        <begin position="696"/>
        <end position="719"/>
    </location>
</feature>
<feature type="compositionally biased region" description="Polar residues" evidence="1">
    <location>
        <begin position="119"/>
        <end position="140"/>
    </location>
</feature>
<evidence type="ECO:0008006" key="4">
    <source>
        <dbReference type="Google" id="ProtNLM"/>
    </source>
</evidence>
<dbReference type="Pfam" id="PF15352">
    <property type="entry name" value="K1377"/>
    <property type="match status" value="2"/>
</dbReference>
<name>A0A5N5P851_PANHP</name>
<feature type="compositionally biased region" description="Polar residues" evidence="1">
    <location>
        <begin position="1039"/>
        <end position="1049"/>
    </location>
</feature>
<sequence length="1071" mass="118587">MQVQKDTLSYSNVRAGLDGEADDDRQLLVQEQKACRARARQYSLETNQRRKALEDRRRRRDIQEQRLRENILQQRKQRLQEATERFQRAHLPPSQRRRPASSTRAPNLEEALSHIQGAQTSYTHHSSFLSGTSSISRSCTPSPKAPGGSSGPRSLHAVSAAQAYAKLMQERSLGDFKTSQLLFINQLQEYLPKDQEQLQIQEHSDTQISHAESLSSLDSLENEVPQHGHSSKPDSLDHPEVHDTRKPTSLQRQLNCPSSSSNHCPPKSFLEKVISQEGLSSSSNSSSPSTVEDESADEVQSVHNFLKAAEQCNITGQSQMSNIQSTLPCQKQVLATNSGHTENQYGTTTQETISRDKSTVAAHCKMQTAPDTIPLVYSSMAQQSNSESGKLSKCAKRLSEIQAAEKTSRCIYSSASDLNKVSPGLENSALQPAETENSFQSTKRNPDEDGVLVLERRTQLESFEKYKRAECPNLVNEHSDSRLAKTILPKSSKMTAEQDKTLADTLTNHIDLKSSNVRFLKGILKKKFKCMGDEGAKFSYTPGHFTFSKHVAIAIRDSLELSRSKGRDPESNKCIQKKLRWLDEVNSDGGENKEIVTKELSKQAETENRLTQPSQQPLVDQQQGSFRSWYINIPSGVPNNNKPSSAPAEPNSTKQAWSDVGPQKGKQQEHTGESRMEKAASCTTGFWVPRRAHSARTGSSTISSQARRGTMIRPQSSSQVQHVVRTQGKVLVPRPPPRSEVTRGNSGQAVMYITKTGNSDERSQGKAHLAMEQVLYKDYPEGQPVPLHHILKTDEGTILDPVPPSYACMYKTVSKGIYTFCQSDGQVGSGSNGFQKGILDRTPTDEEISLLWHGVRSALASKDDDSRSLQTHNGPLSALPQTNANLSHVTINGDSLFSGVKAVARMDGFLLSSSNVRSPLRRPALENNIVKKRTAALGDRKPPVLYQATVPITASKTDQIVHDEGPEVIDSHEQVAVDLSQFQRAAEFLQTQRGLSALSLEEQKLLQSIDRLNHRLQYVQDAAAGNTALKGIVALDPAYNQSPQPSERSCATPRRYRGGSADSRTRPHRRY</sequence>
<feature type="region of interest" description="Disordered" evidence="1">
    <location>
        <begin position="1038"/>
        <end position="1071"/>
    </location>
</feature>
<feature type="region of interest" description="Disordered" evidence="1">
    <location>
        <begin position="219"/>
        <end position="299"/>
    </location>
</feature>
<feature type="region of interest" description="Disordered" evidence="1">
    <location>
        <begin position="601"/>
        <end position="678"/>
    </location>
</feature>
<feature type="compositionally biased region" description="Polar residues" evidence="1">
    <location>
        <begin position="868"/>
        <end position="881"/>
    </location>
</feature>
<feature type="compositionally biased region" description="Basic and acidic residues" evidence="1">
    <location>
        <begin position="231"/>
        <end position="246"/>
    </location>
</feature>
<feature type="compositionally biased region" description="Polar residues" evidence="1">
    <location>
        <begin position="428"/>
        <end position="443"/>
    </location>
</feature>
<feature type="compositionally biased region" description="Low complexity" evidence="1">
    <location>
        <begin position="141"/>
        <end position="154"/>
    </location>
</feature>
<dbReference type="Proteomes" id="UP000327468">
    <property type="component" value="Chromosome 6"/>
</dbReference>
<dbReference type="PANTHER" id="PTHR31191:SF4">
    <property type="entry name" value="CENTROSOMAL PROTEIN OF 126 KDA"/>
    <property type="match status" value="1"/>
</dbReference>
<dbReference type="GO" id="GO:0097546">
    <property type="term" value="C:ciliary base"/>
    <property type="evidence" value="ECO:0007669"/>
    <property type="project" value="InterPro"/>
</dbReference>
<feature type="compositionally biased region" description="Polar residues" evidence="1">
    <location>
        <begin position="637"/>
        <end position="656"/>
    </location>
</feature>
<evidence type="ECO:0000256" key="1">
    <source>
        <dbReference type="SAM" id="MobiDB-lite"/>
    </source>
</evidence>
<proteinExistence type="predicted"/>
<feature type="compositionally biased region" description="Basic and acidic residues" evidence="1">
    <location>
        <begin position="666"/>
        <end position="678"/>
    </location>
</feature>
<evidence type="ECO:0000313" key="2">
    <source>
        <dbReference type="EMBL" id="KAB5575096.1"/>
    </source>
</evidence>
<feature type="region of interest" description="Disordered" evidence="1">
    <location>
        <begin position="1"/>
        <end position="24"/>
    </location>
</feature>
<feature type="compositionally biased region" description="Polar residues" evidence="1">
    <location>
        <begin position="247"/>
        <end position="257"/>
    </location>
</feature>
<feature type="region of interest" description="Disordered" evidence="1">
    <location>
        <begin position="692"/>
        <end position="719"/>
    </location>
</feature>
<gene>
    <name evidence="2" type="ORF">PHYPO_G00216890</name>
</gene>
<dbReference type="GO" id="GO:0030496">
    <property type="term" value="C:midbody"/>
    <property type="evidence" value="ECO:0007669"/>
    <property type="project" value="TreeGrafter"/>
</dbReference>
<dbReference type="GO" id="GO:0007052">
    <property type="term" value="P:mitotic spindle organization"/>
    <property type="evidence" value="ECO:0007669"/>
    <property type="project" value="InterPro"/>
</dbReference>
<feature type="compositionally biased region" description="Low complexity" evidence="1">
    <location>
        <begin position="275"/>
        <end position="290"/>
    </location>
</feature>
<organism evidence="2 3">
    <name type="scientific">Pangasianodon hypophthalmus</name>
    <name type="common">Striped catfish</name>
    <name type="synonym">Helicophagus hypophthalmus</name>
    <dbReference type="NCBI Taxonomy" id="310915"/>
    <lineage>
        <taxon>Eukaryota</taxon>
        <taxon>Metazoa</taxon>
        <taxon>Chordata</taxon>
        <taxon>Craniata</taxon>
        <taxon>Vertebrata</taxon>
        <taxon>Euteleostomi</taxon>
        <taxon>Actinopterygii</taxon>
        <taxon>Neopterygii</taxon>
        <taxon>Teleostei</taxon>
        <taxon>Ostariophysi</taxon>
        <taxon>Siluriformes</taxon>
        <taxon>Pangasiidae</taxon>
        <taxon>Pangasianodon</taxon>
    </lineage>
</organism>
<feature type="region of interest" description="Disordered" evidence="1">
    <location>
        <begin position="84"/>
        <end position="106"/>
    </location>
</feature>
<dbReference type="AlphaFoldDB" id="A0A5N5P851"/>
<dbReference type="GO" id="GO:0031122">
    <property type="term" value="P:cytoplasmic microtubule organization"/>
    <property type="evidence" value="ECO:0007669"/>
    <property type="project" value="InterPro"/>
</dbReference>
<feature type="region of interest" description="Disordered" evidence="1">
    <location>
        <begin position="119"/>
        <end position="154"/>
    </location>
</feature>
<keyword evidence="3" id="KW-1185">Reference proteome</keyword>